<protein>
    <recommendedName>
        <fullName evidence="2">DUF6594 domain-containing protein</fullName>
    </recommendedName>
</protein>
<accession>A0A4Z1EXZ1</accession>
<dbReference type="InterPro" id="IPR046529">
    <property type="entry name" value="DUF6594"/>
</dbReference>
<dbReference type="EMBL" id="PQXI01000521">
    <property type="protein sequence ID" value="TGO16038.1"/>
    <property type="molecule type" value="Genomic_DNA"/>
</dbReference>
<feature type="domain" description="DUF6594" evidence="2">
    <location>
        <begin position="128"/>
        <end position="218"/>
    </location>
</feature>
<dbReference type="AlphaFoldDB" id="A0A4Z1EXZ1"/>
<organism evidence="3 4">
    <name type="scientific">Botrytis paeoniae</name>
    <dbReference type="NCBI Taxonomy" id="278948"/>
    <lineage>
        <taxon>Eukaryota</taxon>
        <taxon>Fungi</taxon>
        <taxon>Dikarya</taxon>
        <taxon>Ascomycota</taxon>
        <taxon>Pezizomycotina</taxon>
        <taxon>Leotiomycetes</taxon>
        <taxon>Helotiales</taxon>
        <taxon>Sclerotiniaceae</taxon>
        <taxon>Botrytis</taxon>
    </lineage>
</organism>
<name>A0A4Z1EXZ1_9HELO</name>
<feature type="region of interest" description="Disordered" evidence="1">
    <location>
        <begin position="1"/>
        <end position="27"/>
    </location>
</feature>
<keyword evidence="4" id="KW-1185">Reference proteome</keyword>
<evidence type="ECO:0000313" key="3">
    <source>
        <dbReference type="EMBL" id="TGO16038.1"/>
    </source>
</evidence>
<sequence>MPLSALNSERKTSRSHSYSESQDMAEQGIGSRLEMHSIADPSFNFETTSRPLTPPYSMTTDVEGLASSHRSTQYRRPYTSRLSLAYRYGGIDSQDASTQSKISFQSNKRREQMFTKLDMTDLDQPKGWSQVASFLESCDSFSIYRGFAPLHARVLLFRMNRILALQKILHELDVRDAKNGDKLDPLRHSPQAEALELERETITLSLEQELLAYGKSQLLVALFVLS</sequence>
<dbReference type="Pfam" id="PF20237">
    <property type="entry name" value="DUF6594"/>
    <property type="match status" value="1"/>
</dbReference>
<reference evidence="3 4" key="1">
    <citation type="submission" date="2017-12" db="EMBL/GenBank/DDBJ databases">
        <title>Comparative genomics of Botrytis spp.</title>
        <authorList>
            <person name="Valero-Jimenez C.A."/>
            <person name="Tapia P."/>
            <person name="Veloso J."/>
            <person name="Silva-Moreno E."/>
            <person name="Staats M."/>
            <person name="Valdes J.H."/>
            <person name="Van Kan J.A.L."/>
        </authorList>
    </citation>
    <scope>NUCLEOTIDE SEQUENCE [LARGE SCALE GENOMIC DNA]</scope>
    <source>
        <strain evidence="3 4">Bp0003</strain>
    </source>
</reference>
<feature type="compositionally biased region" description="Polar residues" evidence="1">
    <location>
        <begin position="15"/>
        <end position="24"/>
    </location>
</feature>
<dbReference type="Proteomes" id="UP000297910">
    <property type="component" value="Unassembled WGS sequence"/>
</dbReference>
<gene>
    <name evidence="3" type="ORF">BPAE_0523g00020</name>
</gene>
<evidence type="ECO:0000256" key="1">
    <source>
        <dbReference type="SAM" id="MobiDB-lite"/>
    </source>
</evidence>
<evidence type="ECO:0000259" key="2">
    <source>
        <dbReference type="Pfam" id="PF20237"/>
    </source>
</evidence>
<proteinExistence type="predicted"/>
<comment type="caution">
    <text evidence="3">The sequence shown here is derived from an EMBL/GenBank/DDBJ whole genome shotgun (WGS) entry which is preliminary data.</text>
</comment>
<evidence type="ECO:0000313" key="4">
    <source>
        <dbReference type="Proteomes" id="UP000297910"/>
    </source>
</evidence>